<keyword evidence="7" id="KW-1185">Reference proteome</keyword>
<organism evidence="6 7">
    <name type="scientific">Aminipila butyrica</name>
    <dbReference type="NCBI Taxonomy" id="433296"/>
    <lineage>
        <taxon>Bacteria</taxon>
        <taxon>Bacillati</taxon>
        <taxon>Bacillota</taxon>
        <taxon>Clostridia</taxon>
        <taxon>Peptostreptococcales</taxon>
        <taxon>Anaerovoracaceae</taxon>
        <taxon>Aminipila</taxon>
    </lineage>
</organism>
<name>A0A858BYG8_9FIRM</name>
<dbReference type="EMBL" id="CP048649">
    <property type="protein sequence ID" value="QIB70627.1"/>
    <property type="molecule type" value="Genomic_DNA"/>
</dbReference>
<sequence length="323" mass="35974">MGTGKTALVLGGGGAKGAYEIGVWQALNELGVDIHIVTGTSIGAVNGALVAQNDFEAAKSSWSEIKESTITELTEREELRQILERYIKEDVIRRGPVEYGLVTVEFPSFKEHCTFLADMPEGELLDYILASAACFPIIQPYEIDNKKFIDGAYFDNLPVEMALEKGAEHVIAVDLEAIGLLRKATWKDSPRLTIIASAWNLGKFWAFEPENVKRILRLGYLDTMKAFGAFSGKKYTFLRGQFAGERLEEADAAAAAFELDPAIVYSKEVLDQKLLEAVNQETSRQWKEDVKSKVKRFLTDGPGTLLEEEILAKRYVVRNGILW</sequence>
<dbReference type="InterPro" id="IPR050301">
    <property type="entry name" value="NTE"/>
</dbReference>
<dbReference type="GO" id="GO:0016042">
    <property type="term" value="P:lipid catabolic process"/>
    <property type="evidence" value="ECO:0007669"/>
    <property type="project" value="UniProtKB-UniRule"/>
</dbReference>
<reference evidence="6 7" key="1">
    <citation type="submission" date="2020-02" db="EMBL/GenBank/DDBJ databases">
        <authorList>
            <person name="Kim Y.B."/>
            <person name="Roh S.W."/>
        </authorList>
    </citation>
    <scope>NUCLEOTIDE SEQUENCE [LARGE SCALE GENOMIC DNA]</scope>
    <source>
        <strain evidence="6 7">DSM 103574</strain>
    </source>
</reference>
<evidence type="ECO:0000256" key="4">
    <source>
        <dbReference type="PROSITE-ProRule" id="PRU01161"/>
    </source>
</evidence>
<evidence type="ECO:0000256" key="3">
    <source>
        <dbReference type="ARBA" id="ARBA00023098"/>
    </source>
</evidence>
<evidence type="ECO:0000313" key="6">
    <source>
        <dbReference type="EMBL" id="QIB70627.1"/>
    </source>
</evidence>
<dbReference type="KEGG" id="abut:Ami103574_15580"/>
<dbReference type="SUPFAM" id="SSF52151">
    <property type="entry name" value="FabD/lysophospholipase-like"/>
    <property type="match status" value="1"/>
</dbReference>
<gene>
    <name evidence="6" type="ORF">Ami103574_15580</name>
</gene>
<evidence type="ECO:0000259" key="5">
    <source>
        <dbReference type="PROSITE" id="PS51635"/>
    </source>
</evidence>
<feature type="active site" description="Proton acceptor" evidence="4">
    <location>
        <position position="150"/>
    </location>
</feature>
<feature type="short sequence motif" description="DGA/G" evidence="4">
    <location>
        <begin position="150"/>
        <end position="152"/>
    </location>
</feature>
<evidence type="ECO:0000313" key="7">
    <source>
        <dbReference type="Proteomes" id="UP000466848"/>
    </source>
</evidence>
<keyword evidence="2 4" id="KW-0442">Lipid degradation</keyword>
<proteinExistence type="predicted"/>
<dbReference type="AlphaFoldDB" id="A0A858BYG8"/>
<dbReference type="Proteomes" id="UP000466848">
    <property type="component" value="Chromosome"/>
</dbReference>
<evidence type="ECO:0000256" key="1">
    <source>
        <dbReference type="ARBA" id="ARBA00022801"/>
    </source>
</evidence>
<dbReference type="GO" id="GO:0016787">
    <property type="term" value="F:hydrolase activity"/>
    <property type="evidence" value="ECO:0007669"/>
    <property type="project" value="UniProtKB-UniRule"/>
</dbReference>
<dbReference type="Gene3D" id="3.40.1090.10">
    <property type="entry name" value="Cytosolic phospholipase A2 catalytic domain"/>
    <property type="match status" value="2"/>
</dbReference>
<dbReference type="InterPro" id="IPR002641">
    <property type="entry name" value="PNPLA_dom"/>
</dbReference>
<dbReference type="Pfam" id="PF01734">
    <property type="entry name" value="Patatin"/>
    <property type="match status" value="1"/>
</dbReference>
<feature type="active site" description="Nucleophile" evidence="4">
    <location>
        <position position="41"/>
    </location>
</feature>
<feature type="domain" description="PNPLA" evidence="5">
    <location>
        <begin position="8"/>
        <end position="163"/>
    </location>
</feature>
<dbReference type="RefSeq" id="WP_163067862.1">
    <property type="nucleotide sequence ID" value="NZ_CP048649.1"/>
</dbReference>
<protein>
    <submittedName>
        <fullName evidence="6">Patatin-like phospholipase family protein</fullName>
    </submittedName>
</protein>
<dbReference type="InterPro" id="IPR016035">
    <property type="entry name" value="Acyl_Trfase/lysoPLipase"/>
</dbReference>
<dbReference type="PROSITE" id="PS51635">
    <property type="entry name" value="PNPLA"/>
    <property type="match status" value="1"/>
</dbReference>
<accession>A0A858BYG8</accession>
<keyword evidence="3 4" id="KW-0443">Lipid metabolism</keyword>
<keyword evidence="1 4" id="KW-0378">Hydrolase</keyword>
<feature type="short sequence motif" description="GXGXXG" evidence="4">
    <location>
        <begin position="12"/>
        <end position="17"/>
    </location>
</feature>
<dbReference type="PANTHER" id="PTHR14226:SF29">
    <property type="entry name" value="NEUROPATHY TARGET ESTERASE SWS"/>
    <property type="match status" value="1"/>
</dbReference>
<evidence type="ECO:0000256" key="2">
    <source>
        <dbReference type="ARBA" id="ARBA00022963"/>
    </source>
</evidence>
<dbReference type="PANTHER" id="PTHR14226">
    <property type="entry name" value="NEUROPATHY TARGET ESTERASE/SWISS CHEESE D.MELANOGASTER"/>
    <property type="match status" value="1"/>
</dbReference>
<dbReference type="CDD" id="cd07209">
    <property type="entry name" value="Pat_hypo_Ecoli_Z1214_like"/>
    <property type="match status" value="1"/>
</dbReference>
<feature type="short sequence motif" description="GXSXG" evidence="4">
    <location>
        <begin position="39"/>
        <end position="43"/>
    </location>
</feature>